<feature type="transmembrane region" description="Helical" evidence="7">
    <location>
        <begin position="48"/>
        <end position="71"/>
    </location>
</feature>
<dbReference type="AlphaFoldDB" id="A0A919U2I7"/>
<dbReference type="EMBL" id="BONK01000007">
    <property type="protein sequence ID" value="GIG21517.1"/>
    <property type="molecule type" value="Genomic_DNA"/>
</dbReference>
<feature type="transmembrane region" description="Helical" evidence="7">
    <location>
        <begin position="146"/>
        <end position="166"/>
    </location>
</feature>
<dbReference type="InterPro" id="IPR010290">
    <property type="entry name" value="TM_effector"/>
</dbReference>
<dbReference type="PANTHER" id="PTHR23513">
    <property type="entry name" value="INTEGRAL MEMBRANE EFFLUX PROTEIN-RELATED"/>
    <property type="match status" value="1"/>
</dbReference>
<gene>
    <name evidence="9" type="ORF">Cch01nite_22410</name>
</gene>
<dbReference type="InterPro" id="IPR020846">
    <property type="entry name" value="MFS_dom"/>
</dbReference>
<feature type="transmembrane region" description="Helical" evidence="7">
    <location>
        <begin position="262"/>
        <end position="281"/>
    </location>
</feature>
<evidence type="ECO:0000313" key="10">
    <source>
        <dbReference type="Proteomes" id="UP000632740"/>
    </source>
</evidence>
<name>A0A919U2I7_9CELL</name>
<evidence type="ECO:0000313" key="9">
    <source>
        <dbReference type="EMBL" id="GIG21517.1"/>
    </source>
</evidence>
<dbReference type="PANTHER" id="PTHR23513:SF6">
    <property type="entry name" value="MAJOR FACILITATOR SUPERFAMILY ASSOCIATED DOMAIN-CONTAINING PROTEIN"/>
    <property type="match status" value="1"/>
</dbReference>
<evidence type="ECO:0000256" key="7">
    <source>
        <dbReference type="SAM" id="Phobius"/>
    </source>
</evidence>
<dbReference type="GO" id="GO:0022857">
    <property type="term" value="F:transmembrane transporter activity"/>
    <property type="evidence" value="ECO:0007669"/>
    <property type="project" value="InterPro"/>
</dbReference>
<feature type="domain" description="Major facilitator superfamily (MFS) profile" evidence="8">
    <location>
        <begin position="13"/>
        <end position="405"/>
    </location>
</feature>
<proteinExistence type="predicted"/>
<keyword evidence="10" id="KW-1185">Reference proteome</keyword>
<comment type="subcellular location">
    <subcellularLocation>
        <location evidence="1">Cell membrane</location>
        <topology evidence="1">Multi-pass membrane protein</topology>
    </subcellularLocation>
</comment>
<keyword evidence="6 7" id="KW-0472">Membrane</keyword>
<dbReference type="Pfam" id="PF05977">
    <property type="entry name" value="MFS_3"/>
    <property type="match status" value="1"/>
</dbReference>
<dbReference type="SUPFAM" id="SSF103473">
    <property type="entry name" value="MFS general substrate transporter"/>
    <property type="match status" value="1"/>
</dbReference>
<dbReference type="RefSeq" id="WP_203753568.1">
    <property type="nucleotide sequence ID" value="NZ_BONK01000007.1"/>
</dbReference>
<evidence type="ECO:0000256" key="4">
    <source>
        <dbReference type="ARBA" id="ARBA00022692"/>
    </source>
</evidence>
<evidence type="ECO:0000256" key="2">
    <source>
        <dbReference type="ARBA" id="ARBA00022448"/>
    </source>
</evidence>
<keyword evidence="4 7" id="KW-0812">Transmembrane</keyword>
<dbReference type="GO" id="GO:0005886">
    <property type="term" value="C:plasma membrane"/>
    <property type="evidence" value="ECO:0007669"/>
    <property type="project" value="UniProtKB-SubCell"/>
</dbReference>
<evidence type="ECO:0000259" key="8">
    <source>
        <dbReference type="PROSITE" id="PS50850"/>
    </source>
</evidence>
<feature type="transmembrane region" description="Helical" evidence="7">
    <location>
        <begin position="354"/>
        <end position="374"/>
    </location>
</feature>
<keyword evidence="3" id="KW-1003">Cell membrane</keyword>
<keyword evidence="5 7" id="KW-1133">Transmembrane helix</keyword>
<organism evidence="9 10">
    <name type="scientific">Cellulomonas chitinilytica</name>
    <dbReference type="NCBI Taxonomy" id="398759"/>
    <lineage>
        <taxon>Bacteria</taxon>
        <taxon>Bacillati</taxon>
        <taxon>Actinomycetota</taxon>
        <taxon>Actinomycetes</taxon>
        <taxon>Micrococcales</taxon>
        <taxon>Cellulomonadaceae</taxon>
        <taxon>Cellulomonas</taxon>
    </lineage>
</organism>
<keyword evidence="2" id="KW-0813">Transport</keyword>
<dbReference type="CDD" id="cd06173">
    <property type="entry name" value="MFS_MefA_like"/>
    <property type="match status" value="1"/>
</dbReference>
<evidence type="ECO:0000256" key="5">
    <source>
        <dbReference type="ARBA" id="ARBA00022989"/>
    </source>
</evidence>
<protein>
    <submittedName>
        <fullName evidence="9">MFS transporter</fullName>
    </submittedName>
</protein>
<accession>A0A919U2I7</accession>
<dbReference type="Gene3D" id="1.20.1250.20">
    <property type="entry name" value="MFS general substrate transporter like domains"/>
    <property type="match status" value="1"/>
</dbReference>
<feature type="transmembrane region" description="Helical" evidence="7">
    <location>
        <begin position="113"/>
        <end position="134"/>
    </location>
</feature>
<sequence>MTETAAREPLGRRFAAHLTSTGLANLGDGVVQTGVPLVALTLTRSPGLIALLTAAAWLPWLVGGLMAGVVVDRRDRRVVRAAALGARAAILAVAVVVVATGHLTMTFLVGLSLAYGVTEVFADLAGGAIVPDLVPRTRLQAANGRLLAVEQVANAFLGAPIAGAVLALGSGWVFGVPAGLAVGAVALVLLGVRGSYRHAAPDAPQHVGAQVREGVAFLLHHRVLRPLLIGGGLMNMASTAYFSVFVLWVVGDGSRVGMTPQTFPLVLTVLAVGAVVGSVLAEPLGRVVPEVRLMLGCWLSNAALLVVPVIAPTVPALCVTAALLGLTNTLGNVIGQSMRQRIVPAGMLGRTSGAARTVAFGLMPVGALLGGAVAEQWGLPTVFLGATAVSVLAALYVSVVLRQRMVDEAEAALVVSTPTADETPVPAAA</sequence>
<comment type="caution">
    <text evidence="9">The sequence shown here is derived from an EMBL/GenBank/DDBJ whole genome shotgun (WGS) entry which is preliminary data.</text>
</comment>
<feature type="transmembrane region" description="Helical" evidence="7">
    <location>
        <begin position="380"/>
        <end position="401"/>
    </location>
</feature>
<feature type="transmembrane region" description="Helical" evidence="7">
    <location>
        <begin position="78"/>
        <end position="101"/>
    </location>
</feature>
<feature type="transmembrane region" description="Helical" evidence="7">
    <location>
        <begin position="227"/>
        <end position="250"/>
    </location>
</feature>
<dbReference type="PROSITE" id="PS50850">
    <property type="entry name" value="MFS"/>
    <property type="match status" value="1"/>
</dbReference>
<feature type="transmembrane region" description="Helical" evidence="7">
    <location>
        <begin position="317"/>
        <end position="334"/>
    </location>
</feature>
<evidence type="ECO:0000256" key="6">
    <source>
        <dbReference type="ARBA" id="ARBA00023136"/>
    </source>
</evidence>
<evidence type="ECO:0000256" key="1">
    <source>
        <dbReference type="ARBA" id="ARBA00004651"/>
    </source>
</evidence>
<dbReference type="InterPro" id="IPR036259">
    <property type="entry name" value="MFS_trans_sf"/>
</dbReference>
<evidence type="ECO:0000256" key="3">
    <source>
        <dbReference type="ARBA" id="ARBA00022475"/>
    </source>
</evidence>
<reference evidence="9" key="1">
    <citation type="submission" date="2021-01" db="EMBL/GenBank/DDBJ databases">
        <title>Whole genome shotgun sequence of Cellulomonas chitinilytica NBRC 110799.</title>
        <authorList>
            <person name="Komaki H."/>
            <person name="Tamura T."/>
        </authorList>
    </citation>
    <scope>NUCLEOTIDE SEQUENCE</scope>
    <source>
        <strain evidence="9">NBRC 110799</strain>
    </source>
</reference>
<dbReference type="Proteomes" id="UP000632740">
    <property type="component" value="Unassembled WGS sequence"/>
</dbReference>